<gene>
    <name evidence="2" type="ORF">NOG11_12265</name>
</gene>
<evidence type="ECO:0000313" key="3">
    <source>
        <dbReference type="Proteomes" id="UP001142610"/>
    </source>
</evidence>
<name>A0A9X2LAI1_9PROT</name>
<dbReference type="SUPFAM" id="SSF63829">
    <property type="entry name" value="Calcium-dependent phosphotriesterase"/>
    <property type="match status" value="1"/>
</dbReference>
<accession>A0A9X2LAI1</accession>
<dbReference type="Proteomes" id="UP001142610">
    <property type="component" value="Unassembled WGS sequence"/>
</dbReference>
<feature type="chain" id="PRO_5040933713" description="PEP-CTERM sorting domain-containing protein" evidence="1">
    <location>
        <begin position="32"/>
        <end position="368"/>
    </location>
</feature>
<keyword evidence="3" id="KW-1185">Reference proteome</keyword>
<dbReference type="InterPro" id="IPR011042">
    <property type="entry name" value="6-blade_b-propeller_TolB-like"/>
</dbReference>
<dbReference type="Gene3D" id="2.130.10.10">
    <property type="entry name" value="YVTN repeat-like/Quinoprotein amine dehydrogenase"/>
    <property type="match status" value="1"/>
</dbReference>
<dbReference type="Gene3D" id="2.120.10.30">
    <property type="entry name" value="TolB, C-terminal domain"/>
    <property type="match status" value="1"/>
</dbReference>
<dbReference type="InterPro" id="IPR015943">
    <property type="entry name" value="WD40/YVTN_repeat-like_dom_sf"/>
</dbReference>
<reference evidence="2" key="1">
    <citation type="submission" date="2022-07" db="EMBL/GenBank/DDBJ databases">
        <title>Parvularcula maris sp. nov., an algicidal bacterium isolated from seawater.</title>
        <authorList>
            <person name="Li F."/>
        </authorList>
    </citation>
    <scope>NUCLEOTIDE SEQUENCE</scope>
    <source>
        <strain evidence="2">BGMRC 0090</strain>
    </source>
</reference>
<dbReference type="AlphaFoldDB" id="A0A9X2LAI1"/>
<dbReference type="RefSeq" id="WP_256620050.1">
    <property type="nucleotide sequence ID" value="NZ_JANIBC010000013.1"/>
</dbReference>
<dbReference type="EMBL" id="JANIBC010000013">
    <property type="protein sequence ID" value="MCQ8186155.1"/>
    <property type="molecule type" value="Genomic_DNA"/>
</dbReference>
<evidence type="ECO:0000256" key="1">
    <source>
        <dbReference type="SAM" id="SignalP"/>
    </source>
</evidence>
<evidence type="ECO:0000313" key="2">
    <source>
        <dbReference type="EMBL" id="MCQ8186155.1"/>
    </source>
</evidence>
<evidence type="ECO:0008006" key="4">
    <source>
        <dbReference type="Google" id="ProtNLM"/>
    </source>
</evidence>
<proteinExistence type="predicted"/>
<keyword evidence="1" id="KW-0732">Signal</keyword>
<sequence length="368" mass="37678">MTPSSIRSTRRFAVVLLASASSMFAFGAASAAVTFDVIASSGATGGGTNQILRFDGLTGDFLGVFSSPLDGVNDPRDIIVDSRPNGIPNTFFVNTGNFPPSPTPDNDNVFVLDADGNVLRTAVDFSETGSGFVDAGGGVFGPNGNLFVGSRAQNNVLEFDPETGAFIGPAFAEGLIDGGIRGFVFNDEGTLFVGNGANLSTGLGGGGIFAVENGVATQLVDDPELSPLDVILDPTQEFLVVSSQFPFEDGNAAAATIRIFDVETGELVNVLDPGLGEDGEPLFASPRGLGFAPDGTLFASSTGTGSILRFDIGLGTFLGVFAEFEGLNGQALAFIDTTPDASEVPLPGAGLLMAAGGGFLVLRRRKPA</sequence>
<organism evidence="2 3">
    <name type="scientific">Parvularcula maris</name>
    <dbReference type="NCBI Taxonomy" id="2965077"/>
    <lineage>
        <taxon>Bacteria</taxon>
        <taxon>Pseudomonadati</taxon>
        <taxon>Pseudomonadota</taxon>
        <taxon>Alphaproteobacteria</taxon>
        <taxon>Parvularculales</taxon>
        <taxon>Parvularculaceae</taxon>
        <taxon>Parvularcula</taxon>
    </lineage>
</organism>
<comment type="caution">
    <text evidence="2">The sequence shown here is derived from an EMBL/GenBank/DDBJ whole genome shotgun (WGS) entry which is preliminary data.</text>
</comment>
<protein>
    <recommendedName>
        <fullName evidence="4">PEP-CTERM sorting domain-containing protein</fullName>
    </recommendedName>
</protein>
<feature type="signal peptide" evidence="1">
    <location>
        <begin position="1"/>
        <end position="31"/>
    </location>
</feature>